<proteinExistence type="predicted"/>
<comment type="caution">
    <text evidence="2">The sequence shown here is derived from an EMBL/GenBank/DDBJ whole genome shotgun (WGS) entry which is preliminary data.</text>
</comment>
<dbReference type="EMBL" id="JBHMBW010000033">
    <property type="protein sequence ID" value="MFB9627491.1"/>
    <property type="molecule type" value="Genomic_DNA"/>
</dbReference>
<dbReference type="Proteomes" id="UP001589532">
    <property type="component" value="Unassembled WGS sequence"/>
</dbReference>
<dbReference type="RefSeq" id="WP_344987418.1">
    <property type="nucleotide sequence ID" value="NZ_BAAAXV010000001.1"/>
</dbReference>
<sequence>MLFQRLYCLVVIEITTRRVHVLGVTEHPTGPWVAQQARNLMIEPGDRAEGFRFLIRDRDTKFAAMFDEVFTAAGIRILKSPPGSAGQRVCRTLDRRPAPRSPRSDPFNARHLRRVPAAHESHFR</sequence>
<organism evidence="2 3">
    <name type="scientific">Nonomuraea helvata</name>
    <dbReference type="NCBI Taxonomy" id="37484"/>
    <lineage>
        <taxon>Bacteria</taxon>
        <taxon>Bacillati</taxon>
        <taxon>Actinomycetota</taxon>
        <taxon>Actinomycetes</taxon>
        <taxon>Streptosporangiales</taxon>
        <taxon>Streptosporangiaceae</taxon>
        <taxon>Nonomuraea</taxon>
    </lineage>
</organism>
<name>A0ABV5SAH8_9ACTN</name>
<accession>A0ABV5SAH8</accession>
<protein>
    <recommendedName>
        <fullName evidence="4">Integrase catalytic domain-containing protein</fullName>
    </recommendedName>
</protein>
<evidence type="ECO:0008006" key="4">
    <source>
        <dbReference type="Google" id="ProtNLM"/>
    </source>
</evidence>
<feature type="region of interest" description="Disordered" evidence="1">
    <location>
        <begin position="80"/>
        <end position="124"/>
    </location>
</feature>
<keyword evidence="3" id="KW-1185">Reference proteome</keyword>
<evidence type="ECO:0000313" key="2">
    <source>
        <dbReference type="EMBL" id="MFB9627491.1"/>
    </source>
</evidence>
<evidence type="ECO:0000313" key="3">
    <source>
        <dbReference type="Proteomes" id="UP001589532"/>
    </source>
</evidence>
<gene>
    <name evidence="2" type="ORF">ACFFSA_30800</name>
</gene>
<reference evidence="2 3" key="1">
    <citation type="submission" date="2024-09" db="EMBL/GenBank/DDBJ databases">
        <authorList>
            <person name="Sun Q."/>
            <person name="Mori K."/>
        </authorList>
    </citation>
    <scope>NUCLEOTIDE SEQUENCE [LARGE SCALE GENOMIC DNA]</scope>
    <source>
        <strain evidence="2 3">JCM 3143</strain>
    </source>
</reference>
<evidence type="ECO:0000256" key="1">
    <source>
        <dbReference type="SAM" id="MobiDB-lite"/>
    </source>
</evidence>
<dbReference type="InterPro" id="IPR012337">
    <property type="entry name" value="RNaseH-like_sf"/>
</dbReference>
<dbReference type="SUPFAM" id="SSF53098">
    <property type="entry name" value="Ribonuclease H-like"/>
    <property type="match status" value="1"/>
</dbReference>